<dbReference type="Proteomes" id="UP001221189">
    <property type="component" value="Unassembled WGS sequence"/>
</dbReference>
<feature type="chain" id="PRO_5047176883" evidence="1">
    <location>
        <begin position="24"/>
        <end position="176"/>
    </location>
</feature>
<keyword evidence="3" id="KW-1185">Reference proteome</keyword>
<accession>A0ABT5KBE2</accession>
<keyword evidence="1" id="KW-0732">Signal</keyword>
<organism evidence="2 3">
    <name type="scientific">Roseateles albus</name>
    <dbReference type="NCBI Taxonomy" id="2987525"/>
    <lineage>
        <taxon>Bacteria</taxon>
        <taxon>Pseudomonadati</taxon>
        <taxon>Pseudomonadota</taxon>
        <taxon>Betaproteobacteria</taxon>
        <taxon>Burkholderiales</taxon>
        <taxon>Sphaerotilaceae</taxon>
        <taxon>Roseateles</taxon>
    </lineage>
</organism>
<evidence type="ECO:0000256" key="1">
    <source>
        <dbReference type="SAM" id="SignalP"/>
    </source>
</evidence>
<sequence>MNLTPFFRMVLLLGLLVAGSAQAASPQPPLLPITQFNIVLLQPSAVLEERVADVDAMAAYVKALGAAAGEAVLASGAQQSVGGFIVVAVRPGGQARVWLDFDAMLDLELKRQITSRLKAVQPFEAHKGPVVFALKVATWSGKESKRLAPAPLEWKAARQAGAPLEVGSLVESLWAD</sequence>
<proteinExistence type="predicted"/>
<evidence type="ECO:0000313" key="2">
    <source>
        <dbReference type="EMBL" id="MDC8771203.1"/>
    </source>
</evidence>
<gene>
    <name evidence="2" type="ORF">PRZ03_06440</name>
</gene>
<protein>
    <submittedName>
        <fullName evidence="2">Uncharacterized protein</fullName>
    </submittedName>
</protein>
<dbReference type="EMBL" id="JAQQXT010000003">
    <property type="protein sequence ID" value="MDC8771203.1"/>
    <property type="molecule type" value="Genomic_DNA"/>
</dbReference>
<name>A0ABT5KBE2_9BURK</name>
<reference evidence="2 3" key="1">
    <citation type="submission" date="2022-10" db="EMBL/GenBank/DDBJ databases">
        <title>Paucibacter sp. hw1 Genome sequencing.</title>
        <authorList>
            <person name="Park S."/>
        </authorList>
    </citation>
    <scope>NUCLEOTIDE SEQUENCE [LARGE SCALE GENOMIC DNA]</scope>
    <source>
        <strain evidence="3">hw1</strain>
    </source>
</reference>
<feature type="signal peptide" evidence="1">
    <location>
        <begin position="1"/>
        <end position="23"/>
    </location>
</feature>
<comment type="caution">
    <text evidence="2">The sequence shown here is derived from an EMBL/GenBank/DDBJ whole genome shotgun (WGS) entry which is preliminary data.</text>
</comment>
<dbReference type="RefSeq" id="WP_273599531.1">
    <property type="nucleotide sequence ID" value="NZ_JAQQXT010000003.1"/>
</dbReference>
<evidence type="ECO:0000313" key="3">
    <source>
        <dbReference type="Proteomes" id="UP001221189"/>
    </source>
</evidence>